<reference evidence="3" key="1">
    <citation type="submission" date="2022-03" db="EMBL/GenBank/DDBJ databases">
        <title>Description of Abyssus ytuae gen. nov., sp. nov., a novel member of the family Flavobacteriaceae isolated from the sediment of Mariana Trench.</title>
        <authorList>
            <person name="Zhang J."/>
            <person name="Xu X."/>
        </authorList>
    </citation>
    <scope>NUCLEOTIDE SEQUENCE</scope>
    <source>
        <strain evidence="3">MT3330</strain>
    </source>
</reference>
<dbReference type="SUPFAM" id="SSF49482">
    <property type="entry name" value="Aromatic compound dioxygenase"/>
    <property type="match status" value="1"/>
</dbReference>
<evidence type="ECO:0000313" key="3">
    <source>
        <dbReference type="EMBL" id="UOB18771.1"/>
    </source>
</evidence>
<keyword evidence="3" id="KW-0560">Oxidoreductase</keyword>
<evidence type="ECO:0000256" key="1">
    <source>
        <dbReference type="SAM" id="MobiDB-lite"/>
    </source>
</evidence>
<keyword evidence="3" id="KW-0223">Dioxygenase</keyword>
<sequence>MKRKDFLKKGIVGIGTIVALPTVVNACSKSDDNNSQNGDTGENSNGECSLSPQETKGPFPIHTPAELVKANIVSDRSGVALLINITVQDLSENCEAASGVYVDIWHCDSDGNYSEYGGTSMQSTDYTDVSFLRGRQLTDVNGQVSFISIYPGWYMGRAPHIHVEILDKNENSLLVTQIAFPENISEDVYVTENYHGSADTSNNGDNVFSDSLDENMADSVTGNNTDGYTLNKTIIIS</sequence>
<dbReference type="AlphaFoldDB" id="A0A9E7A2S6"/>
<name>A0A9E7A2S6_9FLAO</name>
<feature type="compositionally biased region" description="Polar residues" evidence="1">
    <location>
        <begin position="31"/>
        <end position="54"/>
    </location>
</feature>
<keyword evidence="4" id="KW-1185">Reference proteome</keyword>
<evidence type="ECO:0000259" key="2">
    <source>
        <dbReference type="Pfam" id="PF00775"/>
    </source>
</evidence>
<dbReference type="Proteomes" id="UP000831290">
    <property type="component" value="Chromosome"/>
</dbReference>
<dbReference type="Pfam" id="PF00775">
    <property type="entry name" value="Dioxygenase_C"/>
    <property type="match status" value="1"/>
</dbReference>
<dbReference type="PANTHER" id="PTHR34315">
    <property type="match status" value="1"/>
</dbReference>
<dbReference type="RefSeq" id="WP_255845388.1">
    <property type="nucleotide sequence ID" value="NZ_CP094358.1"/>
</dbReference>
<dbReference type="Gene3D" id="2.60.130.10">
    <property type="entry name" value="Aromatic compound dioxygenase"/>
    <property type="match status" value="1"/>
</dbReference>
<dbReference type="GO" id="GO:0016702">
    <property type="term" value="F:oxidoreductase activity, acting on single donors with incorporation of molecular oxygen, incorporation of two atoms of oxygen"/>
    <property type="evidence" value="ECO:0007669"/>
    <property type="project" value="InterPro"/>
</dbReference>
<dbReference type="GO" id="GO:0008199">
    <property type="term" value="F:ferric iron binding"/>
    <property type="evidence" value="ECO:0007669"/>
    <property type="project" value="InterPro"/>
</dbReference>
<dbReference type="KEGG" id="fbm:MQE35_05625"/>
<organism evidence="3 4">
    <name type="scientific">Abyssalbus ytuae</name>
    <dbReference type="NCBI Taxonomy" id="2926907"/>
    <lineage>
        <taxon>Bacteria</taxon>
        <taxon>Pseudomonadati</taxon>
        <taxon>Bacteroidota</taxon>
        <taxon>Flavobacteriia</taxon>
        <taxon>Flavobacteriales</taxon>
        <taxon>Flavobacteriaceae</taxon>
        <taxon>Abyssalbus</taxon>
    </lineage>
</organism>
<gene>
    <name evidence="3" type="ORF">MQE35_05625</name>
</gene>
<feature type="region of interest" description="Disordered" evidence="1">
    <location>
        <begin position="31"/>
        <end position="56"/>
    </location>
</feature>
<dbReference type="InterPro" id="IPR015889">
    <property type="entry name" value="Intradiol_dOase_core"/>
</dbReference>
<evidence type="ECO:0000313" key="4">
    <source>
        <dbReference type="Proteomes" id="UP000831290"/>
    </source>
</evidence>
<accession>A0A9E7A2S6</accession>
<dbReference type="InterPro" id="IPR000627">
    <property type="entry name" value="Intradiol_dOase_C"/>
</dbReference>
<dbReference type="PANTHER" id="PTHR34315:SF1">
    <property type="entry name" value="INTRADIOL RING-CLEAVAGE DIOXYGENASES DOMAIN-CONTAINING PROTEIN-RELATED"/>
    <property type="match status" value="1"/>
</dbReference>
<proteinExistence type="predicted"/>
<protein>
    <submittedName>
        <fullName evidence="3">Intradiol ring-cleavage dioxygenase</fullName>
    </submittedName>
</protein>
<dbReference type="EMBL" id="CP094358">
    <property type="protein sequence ID" value="UOB18771.1"/>
    <property type="molecule type" value="Genomic_DNA"/>
</dbReference>
<feature type="domain" description="Intradiol ring-cleavage dioxygenases" evidence="2">
    <location>
        <begin position="75"/>
        <end position="181"/>
    </location>
</feature>